<evidence type="ECO:0000313" key="9">
    <source>
        <dbReference type="RefSeq" id="XP_031398105.1"/>
    </source>
</evidence>
<evidence type="ECO:0000256" key="3">
    <source>
        <dbReference type="ARBA" id="ARBA00022723"/>
    </source>
</evidence>
<keyword evidence="4 6" id="KW-0560">Oxidoreductase</keyword>
<evidence type="ECO:0000259" key="7">
    <source>
        <dbReference type="PROSITE" id="PS51471"/>
    </source>
</evidence>
<keyword evidence="8" id="KW-1185">Reference proteome</keyword>
<dbReference type="FunFam" id="2.60.120.330:FF:000005">
    <property type="entry name" value="1-aminocyclopropane-1-carboxylate oxidase homolog 1"/>
    <property type="match status" value="1"/>
</dbReference>
<evidence type="ECO:0000256" key="1">
    <source>
        <dbReference type="ARBA" id="ARBA00001962"/>
    </source>
</evidence>
<comment type="similarity">
    <text evidence="2 6">Belongs to the iron/ascorbate-dependent oxidoreductase family.</text>
</comment>
<evidence type="ECO:0000256" key="2">
    <source>
        <dbReference type="ARBA" id="ARBA00008056"/>
    </source>
</evidence>
<reference evidence="9" key="2">
    <citation type="submission" date="2025-08" db="UniProtKB">
        <authorList>
            <consortium name="RefSeq"/>
        </authorList>
    </citation>
    <scope>IDENTIFICATION</scope>
    <source>
        <tissue evidence="9">Leaf</tissue>
    </source>
</reference>
<keyword evidence="3 6" id="KW-0479">Metal-binding</keyword>
<dbReference type="OrthoDB" id="288590at2759"/>
<dbReference type="GO" id="GO:0046872">
    <property type="term" value="F:metal ion binding"/>
    <property type="evidence" value="ECO:0007669"/>
    <property type="project" value="UniProtKB-KW"/>
</dbReference>
<dbReference type="InterPro" id="IPR044861">
    <property type="entry name" value="IPNS-like_FE2OG_OXY"/>
</dbReference>
<keyword evidence="5 6" id="KW-0408">Iron</keyword>
<evidence type="ECO:0000256" key="5">
    <source>
        <dbReference type="ARBA" id="ARBA00023004"/>
    </source>
</evidence>
<dbReference type="PANTHER" id="PTHR10209">
    <property type="entry name" value="OXIDOREDUCTASE, 2OG-FE II OXYGENASE FAMILY PROTEIN"/>
    <property type="match status" value="1"/>
</dbReference>
<dbReference type="InterPro" id="IPR027443">
    <property type="entry name" value="IPNS-like_sf"/>
</dbReference>
<dbReference type="PROSITE" id="PS51471">
    <property type="entry name" value="FE2OG_OXY"/>
    <property type="match status" value="1"/>
</dbReference>
<dbReference type="InterPro" id="IPR026992">
    <property type="entry name" value="DIOX_N"/>
</dbReference>
<reference evidence="8" key="1">
    <citation type="journal article" date="2020" name="Plant Biotechnol. J.">
        <title>The pomegranate (Punica granatum L.) draft genome dissects genetic divergence between soft- and hard-seeded cultivars.</title>
        <authorList>
            <person name="Luo X."/>
            <person name="Li H."/>
            <person name="Wu Z."/>
            <person name="Yao W."/>
            <person name="Zhao P."/>
            <person name="Cao D."/>
            <person name="Yu H."/>
            <person name="Li K."/>
            <person name="Poudel K."/>
            <person name="Zhao D."/>
            <person name="Zhang F."/>
            <person name="Xia X."/>
            <person name="Chen L."/>
            <person name="Wang Q."/>
            <person name="Jing D."/>
            <person name="Cao S."/>
        </authorList>
    </citation>
    <scope>NUCLEOTIDE SEQUENCE [LARGE SCALE GENOMIC DNA]</scope>
    <source>
        <strain evidence="8">cv. Tunisia</strain>
    </source>
</reference>
<protein>
    <submittedName>
        <fullName evidence="9">1-aminocyclopropane-1-carboxylate oxidase homolog 1-like</fullName>
    </submittedName>
</protein>
<dbReference type="Pfam" id="PF03171">
    <property type="entry name" value="2OG-FeII_Oxy"/>
    <property type="match status" value="1"/>
</dbReference>
<proteinExistence type="inferred from homology"/>
<dbReference type="SUPFAM" id="SSF51197">
    <property type="entry name" value="Clavaminate synthase-like"/>
    <property type="match status" value="1"/>
</dbReference>
<name>A0A6P8DPV8_PUNGR</name>
<sequence>MTHYQQFCNNSDSRWPIQALLQPENDRESQLMAFDDTKAGVKGLVDAGFTIVPDIFVRPPDRLECAGENQFEIPVIDLAGVGSDPIKHKEAVRRMGSAMEEWGFFRSVNHGIPASLLEEVIDGSRRFFEEDHQVKKKYYSRDFSKSVIYNSNMGLYTSPALDWRDSIFSFMAPDPPEPEELPQACRDVLLEYSKEVMKLGSCIFGLLSEALGLPQDHLMKMGCMEGYSFMCHYYPACPAPELTLGATRHCDNDFLTLLLQDQMGGLQVLHEDHWVDVPPLPGALVVNIGDLLQLISNDKFKSAEHRVIANETGPRVSVACFFGHTRVPSQRLYGPIKELLSEDNPPIYRETTLRNYTAHYIKKCLDGTSALLDFKLDQAQ</sequence>
<dbReference type="RefSeq" id="XP_031398105.1">
    <property type="nucleotide sequence ID" value="XM_031542245.1"/>
</dbReference>
<gene>
    <name evidence="9" type="primary">LOC116208698</name>
</gene>
<dbReference type="GeneID" id="116208698"/>
<dbReference type="AlphaFoldDB" id="A0A6P8DPV8"/>
<dbReference type="Gene3D" id="2.60.120.330">
    <property type="entry name" value="B-lactam Antibiotic, Isopenicillin N Synthase, Chain"/>
    <property type="match status" value="1"/>
</dbReference>
<dbReference type="PANTHER" id="PTHR10209:SF884">
    <property type="entry name" value="1-AMINOCYCLOPROPANE-1-CARBOXYLATE OXIDASE HOMOLOG 1-LIKE"/>
    <property type="match status" value="1"/>
</dbReference>
<comment type="cofactor">
    <cofactor evidence="1">
        <name>Fe cation</name>
        <dbReference type="ChEBI" id="CHEBI:24875"/>
    </cofactor>
</comment>
<accession>A0A6P8DPV8</accession>
<dbReference type="Pfam" id="PF14226">
    <property type="entry name" value="DIOX_N"/>
    <property type="match status" value="1"/>
</dbReference>
<evidence type="ECO:0000256" key="4">
    <source>
        <dbReference type="ARBA" id="ARBA00023002"/>
    </source>
</evidence>
<organism evidence="8 9">
    <name type="scientific">Punica granatum</name>
    <name type="common">Pomegranate</name>
    <dbReference type="NCBI Taxonomy" id="22663"/>
    <lineage>
        <taxon>Eukaryota</taxon>
        <taxon>Viridiplantae</taxon>
        <taxon>Streptophyta</taxon>
        <taxon>Embryophyta</taxon>
        <taxon>Tracheophyta</taxon>
        <taxon>Spermatophyta</taxon>
        <taxon>Magnoliopsida</taxon>
        <taxon>eudicotyledons</taxon>
        <taxon>Gunneridae</taxon>
        <taxon>Pentapetalae</taxon>
        <taxon>rosids</taxon>
        <taxon>malvids</taxon>
        <taxon>Myrtales</taxon>
        <taxon>Lythraceae</taxon>
        <taxon>Punica</taxon>
    </lineage>
</organism>
<dbReference type="Proteomes" id="UP000515151">
    <property type="component" value="Chromosome 5"/>
</dbReference>
<dbReference type="InterPro" id="IPR005123">
    <property type="entry name" value="Oxoglu/Fe-dep_dioxygenase_dom"/>
</dbReference>
<feature type="domain" description="Fe2OG dioxygenase" evidence="7">
    <location>
        <begin position="225"/>
        <end position="325"/>
    </location>
</feature>
<evidence type="ECO:0000313" key="8">
    <source>
        <dbReference type="Proteomes" id="UP000515151"/>
    </source>
</evidence>
<dbReference type="GO" id="GO:0051213">
    <property type="term" value="F:dioxygenase activity"/>
    <property type="evidence" value="ECO:0007669"/>
    <property type="project" value="UniProtKB-ARBA"/>
</dbReference>
<evidence type="ECO:0000256" key="6">
    <source>
        <dbReference type="RuleBase" id="RU003682"/>
    </source>
</evidence>